<keyword evidence="2" id="KW-0732">Signal</keyword>
<dbReference type="InterPro" id="IPR011042">
    <property type="entry name" value="6-blade_b-propeller_TolB-like"/>
</dbReference>
<dbReference type="SUPFAM" id="SSF82171">
    <property type="entry name" value="DPP6 N-terminal domain-like"/>
    <property type="match status" value="1"/>
</dbReference>
<evidence type="ECO:0000313" key="3">
    <source>
        <dbReference type="EMBL" id="GII42023.1"/>
    </source>
</evidence>
<keyword evidence="4" id="KW-1185">Reference proteome</keyword>
<feature type="signal peptide" evidence="2">
    <location>
        <begin position="1"/>
        <end position="34"/>
    </location>
</feature>
<sequence>MNKGAEMKSIRGVLTTTGAALVMVSGVAWEAAGAAPTAAATTPKPPAVAASSALGGTSSGSGGGAGGSVYVRFNATGAAQIVWARPGAPLRVATLGGGRRITQVAVSPDGTKAAWVYQGKVHVTRYTATGRAIGDRTIATDAGHAPCETPVFSPDSKTVAYPSRAKSTVPVIAAAKADGTKRYVIGRIRGSCHLAWSGNGRYLAGYSGGTAGVHLLDVRTHTSRKVPGIRYANHVQSLSPNGRRMIVHRLTPSDPGGDGMWPYGFRPTIVDTKTGKTVAIPVRGTLLGAMYLKDGRLMVRVKGKMHNTLVVVTASGKIQRRTAEPAKVRRDALVAFPK</sequence>
<dbReference type="Gene3D" id="2.120.10.30">
    <property type="entry name" value="TolB, C-terminal domain"/>
    <property type="match status" value="1"/>
</dbReference>
<accession>A0A8J3UBA3</accession>
<organism evidence="3 4">
    <name type="scientific">Planotetraspora phitsanulokensis</name>
    <dbReference type="NCBI Taxonomy" id="575192"/>
    <lineage>
        <taxon>Bacteria</taxon>
        <taxon>Bacillati</taxon>
        <taxon>Actinomycetota</taxon>
        <taxon>Actinomycetes</taxon>
        <taxon>Streptosporangiales</taxon>
        <taxon>Streptosporangiaceae</taxon>
        <taxon>Planotetraspora</taxon>
    </lineage>
</organism>
<comment type="caution">
    <text evidence="3">The sequence shown here is derived from an EMBL/GenBank/DDBJ whole genome shotgun (WGS) entry which is preliminary data.</text>
</comment>
<dbReference type="Proteomes" id="UP000622547">
    <property type="component" value="Unassembled WGS sequence"/>
</dbReference>
<evidence type="ECO:0008006" key="5">
    <source>
        <dbReference type="Google" id="ProtNLM"/>
    </source>
</evidence>
<protein>
    <recommendedName>
        <fullName evidence="5">WD40 repeat domain-containing protein</fullName>
    </recommendedName>
</protein>
<evidence type="ECO:0000256" key="2">
    <source>
        <dbReference type="SAM" id="SignalP"/>
    </source>
</evidence>
<dbReference type="EMBL" id="BOOP01000038">
    <property type="protein sequence ID" value="GII42023.1"/>
    <property type="molecule type" value="Genomic_DNA"/>
</dbReference>
<gene>
    <name evidence="3" type="ORF">Pph01_70260</name>
</gene>
<dbReference type="AlphaFoldDB" id="A0A8J3UBA3"/>
<proteinExistence type="predicted"/>
<reference evidence="3 4" key="1">
    <citation type="submission" date="2021-01" db="EMBL/GenBank/DDBJ databases">
        <title>Whole genome shotgun sequence of Planotetraspora phitsanulokensis NBRC 104273.</title>
        <authorList>
            <person name="Komaki H."/>
            <person name="Tamura T."/>
        </authorList>
    </citation>
    <scope>NUCLEOTIDE SEQUENCE [LARGE SCALE GENOMIC DNA]</scope>
    <source>
        <strain evidence="3 4">NBRC 104273</strain>
    </source>
</reference>
<evidence type="ECO:0000256" key="1">
    <source>
        <dbReference type="SAM" id="MobiDB-lite"/>
    </source>
</evidence>
<feature type="compositionally biased region" description="Low complexity" evidence="1">
    <location>
        <begin position="38"/>
        <end position="56"/>
    </location>
</feature>
<feature type="region of interest" description="Disordered" evidence="1">
    <location>
        <begin position="38"/>
        <end position="62"/>
    </location>
</feature>
<feature type="chain" id="PRO_5035226155" description="WD40 repeat domain-containing protein" evidence="2">
    <location>
        <begin position="35"/>
        <end position="338"/>
    </location>
</feature>
<name>A0A8J3UBA3_9ACTN</name>
<evidence type="ECO:0000313" key="4">
    <source>
        <dbReference type="Proteomes" id="UP000622547"/>
    </source>
</evidence>